<dbReference type="SUPFAM" id="SSF46689">
    <property type="entry name" value="Homeodomain-like"/>
    <property type="match status" value="1"/>
</dbReference>
<dbReference type="InterPro" id="IPR041583">
    <property type="entry name" value="TetR_C_31"/>
</dbReference>
<accession>A0A1Y5NU26</accession>
<feature type="domain" description="HTH tetR-type" evidence="3">
    <location>
        <begin position="2"/>
        <end position="62"/>
    </location>
</feature>
<sequence>MSDTRSRALEAAVSLVGEQGVRALTHARVDDRAGLPRGSTSNWFRTRHALVAGVTTWIAERERADFAAVGPIAPRDEDELVDAFCVMIAVETGPFAARTRARYAMFLEGSSDPVLLAPLLAQRAALEEWMQILLAGIGVTPADDVTRATMAALDGVVLHRLTVDPNAELRPVVARIVHAAVAA</sequence>
<gene>
    <name evidence="4" type="ORF">MIPYR_10085</name>
</gene>
<evidence type="ECO:0000256" key="1">
    <source>
        <dbReference type="ARBA" id="ARBA00023125"/>
    </source>
</evidence>
<feature type="DNA-binding region" description="H-T-H motif" evidence="2">
    <location>
        <begin position="25"/>
        <end position="44"/>
    </location>
</feature>
<proteinExistence type="predicted"/>
<dbReference type="AlphaFoldDB" id="A0A1Y5NU26"/>
<dbReference type="EMBL" id="FLQR01000001">
    <property type="protein sequence ID" value="SBS69904.1"/>
    <property type="molecule type" value="Genomic_DNA"/>
</dbReference>
<dbReference type="InterPro" id="IPR009057">
    <property type="entry name" value="Homeodomain-like_sf"/>
</dbReference>
<dbReference type="Gene3D" id="1.10.357.10">
    <property type="entry name" value="Tetracycline Repressor, domain 2"/>
    <property type="match status" value="1"/>
</dbReference>
<organism evidence="4">
    <name type="scientific">uncultured Microbacterium sp</name>
    <dbReference type="NCBI Taxonomy" id="191216"/>
    <lineage>
        <taxon>Bacteria</taxon>
        <taxon>Bacillati</taxon>
        <taxon>Actinomycetota</taxon>
        <taxon>Actinomycetes</taxon>
        <taxon>Micrococcales</taxon>
        <taxon>Microbacteriaceae</taxon>
        <taxon>Microbacterium</taxon>
        <taxon>environmental samples</taxon>
    </lineage>
</organism>
<name>A0A1Y5NU26_9MICO</name>
<evidence type="ECO:0000313" key="4">
    <source>
        <dbReference type="EMBL" id="SBS69904.1"/>
    </source>
</evidence>
<reference evidence="4" key="1">
    <citation type="submission" date="2016-03" db="EMBL/GenBank/DDBJ databases">
        <authorList>
            <person name="Ploux O."/>
        </authorList>
    </citation>
    <scope>NUCLEOTIDE SEQUENCE</scope>
    <source>
        <strain evidence="4">UC1</strain>
    </source>
</reference>
<evidence type="ECO:0000259" key="3">
    <source>
        <dbReference type="PROSITE" id="PS50977"/>
    </source>
</evidence>
<dbReference type="GO" id="GO:0003677">
    <property type="term" value="F:DNA binding"/>
    <property type="evidence" value="ECO:0007669"/>
    <property type="project" value="UniProtKB-UniRule"/>
</dbReference>
<evidence type="ECO:0000256" key="2">
    <source>
        <dbReference type="PROSITE-ProRule" id="PRU00335"/>
    </source>
</evidence>
<protein>
    <submittedName>
        <fullName evidence="4">Transcriptional regulator, TetR family</fullName>
    </submittedName>
</protein>
<keyword evidence="1 2" id="KW-0238">DNA-binding</keyword>
<dbReference type="PROSITE" id="PS50977">
    <property type="entry name" value="HTH_TETR_2"/>
    <property type="match status" value="1"/>
</dbReference>
<dbReference type="RefSeq" id="WP_295572264.1">
    <property type="nucleotide sequence ID" value="NZ_FLQR01000001.1"/>
</dbReference>
<dbReference type="InterPro" id="IPR001647">
    <property type="entry name" value="HTH_TetR"/>
</dbReference>
<dbReference type="Pfam" id="PF17940">
    <property type="entry name" value="TetR_C_31"/>
    <property type="match status" value="1"/>
</dbReference>